<dbReference type="InterPro" id="IPR008972">
    <property type="entry name" value="Cupredoxin"/>
</dbReference>
<proteinExistence type="predicted"/>
<dbReference type="RefSeq" id="WP_141199740.1">
    <property type="nucleotide sequence ID" value="NZ_CP041186.1"/>
</dbReference>
<keyword evidence="4" id="KW-1185">Reference proteome</keyword>
<organism evidence="3 4">
    <name type="scientific">Persicimonas caeni</name>
    <dbReference type="NCBI Taxonomy" id="2292766"/>
    <lineage>
        <taxon>Bacteria</taxon>
        <taxon>Deltaproteobacteria</taxon>
        <taxon>Bradymonadales</taxon>
        <taxon>Bradymonadaceae</taxon>
        <taxon>Persicimonas</taxon>
    </lineage>
</organism>
<name>A0A4Y6PYN8_PERCE</name>
<evidence type="ECO:0000256" key="1">
    <source>
        <dbReference type="SAM" id="SignalP"/>
    </source>
</evidence>
<dbReference type="EMBL" id="CP041186">
    <property type="protein sequence ID" value="QDG53279.1"/>
    <property type="molecule type" value="Genomic_DNA"/>
</dbReference>
<evidence type="ECO:0000313" key="4">
    <source>
        <dbReference type="Proteomes" id="UP000315995"/>
    </source>
</evidence>
<accession>A0A5B8YA58</accession>
<feature type="chain" id="PRO_5030106702" description="EfeO-type cupredoxin-like domain-containing protein" evidence="1">
    <location>
        <begin position="23"/>
        <end position="125"/>
    </location>
</feature>
<evidence type="ECO:0000259" key="2">
    <source>
        <dbReference type="Pfam" id="PF13473"/>
    </source>
</evidence>
<dbReference type="Gene3D" id="2.60.40.420">
    <property type="entry name" value="Cupredoxins - blue copper proteins"/>
    <property type="match status" value="1"/>
</dbReference>
<gene>
    <name evidence="3" type="ORF">FIV42_21790</name>
</gene>
<accession>A0A4Y6PYN8</accession>
<keyword evidence="1" id="KW-0732">Signal</keyword>
<evidence type="ECO:0000313" key="3">
    <source>
        <dbReference type="EMBL" id="QDG53279.1"/>
    </source>
</evidence>
<protein>
    <recommendedName>
        <fullName evidence="2">EfeO-type cupredoxin-like domain-containing protein</fullName>
    </recommendedName>
</protein>
<dbReference type="AlphaFoldDB" id="A0A4Y6PYN8"/>
<feature type="signal peptide" evidence="1">
    <location>
        <begin position="1"/>
        <end position="22"/>
    </location>
</feature>
<sequence length="125" mass="13814">MRTTKMLIFSLLAAFLTLGLTACGGGEEAKKEDEAAKEKPAEAEAKEVVLYQYRFNPNTLTIPTGTTVQFTNKDPDRHNVNIPQLNIDQNLAAGESFSHTFETTGEFAVSNRFASRPMKMTIVVE</sequence>
<dbReference type="PROSITE" id="PS51257">
    <property type="entry name" value="PROKAR_LIPOPROTEIN"/>
    <property type="match status" value="1"/>
</dbReference>
<feature type="domain" description="EfeO-type cupredoxin-like" evidence="2">
    <location>
        <begin position="39"/>
        <end position="124"/>
    </location>
</feature>
<reference evidence="3 4" key="1">
    <citation type="submission" date="2019-06" db="EMBL/GenBank/DDBJ databases">
        <title>Persicimonas caeni gen. nov., sp. nov., a predatory bacterium isolated from solar saltern.</title>
        <authorList>
            <person name="Wang S."/>
        </authorList>
    </citation>
    <scope>NUCLEOTIDE SEQUENCE [LARGE SCALE GENOMIC DNA]</scope>
    <source>
        <strain evidence="3 4">YN101</strain>
    </source>
</reference>
<dbReference type="OrthoDB" id="9772097at2"/>
<dbReference type="Proteomes" id="UP000315995">
    <property type="component" value="Chromosome"/>
</dbReference>
<dbReference type="Pfam" id="PF13473">
    <property type="entry name" value="Cupredoxin_1"/>
    <property type="match status" value="1"/>
</dbReference>
<dbReference type="InterPro" id="IPR028096">
    <property type="entry name" value="EfeO_Cupredoxin"/>
</dbReference>
<dbReference type="SUPFAM" id="SSF49503">
    <property type="entry name" value="Cupredoxins"/>
    <property type="match status" value="1"/>
</dbReference>